<name>A0ABC8Z0W0_9POAL</name>
<sequence length="415" mass="45934">MPLSKPSRGEHDAPCTSNPTGQQHLYLIFDDWPWGYSIRKLKLPPRSPHQPSLRPLEPHRPEHKRLPPPCICLEAPRELSMFFAAVGTNIIAAHPRNDFRNASVPECIMPIVDVRSLGVRIGPGLLYPVKPIFITVGDVEVFALDMGTFSVLSIKPLCSSHDWSWRDLTPPPIQSMDVTSVAVDSNGRTIFVSTDWATFTFDIINSEWKQSSDCPLPFVGSANYVQALDIFVGLSKDTIGHLCFCRNLDSAENVRPGKENLLSKDPAESHVTATLVYLGGSARFCLVQCVSITEGKSVNMRLEECDQLVKCVDEGGGNCGELDQLKKNADVGDGASGSMRQCGELADEQKKFVDEGDGASRCMHYRYLYRLTTFSLSFDSNGDLTTGETCVVQCYKVPKKVSDRIFLVNPVAFWL</sequence>
<dbReference type="PANTHER" id="PTHR33085">
    <property type="entry name" value="OS12G0113100 PROTEIN-RELATED"/>
    <property type="match status" value="1"/>
</dbReference>
<dbReference type="Proteomes" id="UP001497457">
    <property type="component" value="Chromosome 17b"/>
</dbReference>
<evidence type="ECO:0000313" key="1">
    <source>
        <dbReference type="EMBL" id="CAL4952500.1"/>
    </source>
</evidence>
<reference evidence="1 2" key="2">
    <citation type="submission" date="2024-10" db="EMBL/GenBank/DDBJ databases">
        <authorList>
            <person name="Ryan C."/>
        </authorList>
    </citation>
    <scope>NUCLEOTIDE SEQUENCE [LARGE SCALE GENOMIC DNA]</scope>
</reference>
<dbReference type="EMBL" id="OZ075127">
    <property type="protein sequence ID" value="CAL4952500.1"/>
    <property type="molecule type" value="Genomic_DNA"/>
</dbReference>
<dbReference type="InterPro" id="IPR012871">
    <property type="entry name" value="DUF1668_ORYSA"/>
</dbReference>
<gene>
    <name evidence="1" type="ORF">URODEC1_LOCUS39555</name>
</gene>
<evidence type="ECO:0000313" key="2">
    <source>
        <dbReference type="Proteomes" id="UP001497457"/>
    </source>
</evidence>
<dbReference type="PANTHER" id="PTHR33085:SF143">
    <property type="match status" value="1"/>
</dbReference>
<reference evidence="2" key="1">
    <citation type="submission" date="2024-06" db="EMBL/GenBank/DDBJ databases">
        <authorList>
            <person name="Ryan C."/>
        </authorList>
    </citation>
    <scope>NUCLEOTIDE SEQUENCE [LARGE SCALE GENOMIC DNA]</scope>
</reference>
<accession>A0ABC8Z0W0</accession>
<dbReference type="AlphaFoldDB" id="A0ABC8Z0W0"/>
<keyword evidence="2" id="KW-1185">Reference proteome</keyword>
<organism evidence="1 2">
    <name type="scientific">Urochloa decumbens</name>
    <dbReference type="NCBI Taxonomy" id="240449"/>
    <lineage>
        <taxon>Eukaryota</taxon>
        <taxon>Viridiplantae</taxon>
        <taxon>Streptophyta</taxon>
        <taxon>Embryophyta</taxon>
        <taxon>Tracheophyta</taxon>
        <taxon>Spermatophyta</taxon>
        <taxon>Magnoliopsida</taxon>
        <taxon>Liliopsida</taxon>
        <taxon>Poales</taxon>
        <taxon>Poaceae</taxon>
        <taxon>PACMAD clade</taxon>
        <taxon>Panicoideae</taxon>
        <taxon>Panicodae</taxon>
        <taxon>Paniceae</taxon>
        <taxon>Melinidinae</taxon>
        <taxon>Urochloa</taxon>
    </lineage>
</organism>
<protein>
    <submittedName>
        <fullName evidence="1">Uncharacterized protein</fullName>
    </submittedName>
</protein>
<proteinExistence type="predicted"/>
<dbReference type="Pfam" id="PF07893">
    <property type="entry name" value="DUF1668"/>
    <property type="match status" value="1"/>
</dbReference>